<dbReference type="InterPro" id="IPR038765">
    <property type="entry name" value="Papain-like_cys_pep_sf"/>
</dbReference>
<organism evidence="2 3">
    <name type="scientific">Flavobacterium jumunjinense</name>
    <dbReference type="NCBI Taxonomy" id="998845"/>
    <lineage>
        <taxon>Bacteria</taxon>
        <taxon>Pseudomonadati</taxon>
        <taxon>Bacteroidota</taxon>
        <taxon>Flavobacteriia</taxon>
        <taxon>Flavobacteriales</taxon>
        <taxon>Flavobacteriaceae</taxon>
        <taxon>Flavobacterium</taxon>
    </lineage>
</organism>
<dbReference type="Proteomes" id="UP001589607">
    <property type="component" value="Unassembled WGS sequence"/>
</dbReference>
<proteinExistence type="predicted"/>
<dbReference type="Pfam" id="PF01841">
    <property type="entry name" value="Transglut_core"/>
    <property type="match status" value="1"/>
</dbReference>
<reference evidence="2 3" key="1">
    <citation type="submission" date="2024-09" db="EMBL/GenBank/DDBJ databases">
        <authorList>
            <person name="Sun Q."/>
            <person name="Mori K."/>
        </authorList>
    </citation>
    <scope>NUCLEOTIDE SEQUENCE [LARGE SCALE GENOMIC DNA]</scope>
    <source>
        <strain evidence="2 3">CECT 7955</strain>
    </source>
</reference>
<evidence type="ECO:0000313" key="3">
    <source>
        <dbReference type="Proteomes" id="UP001589607"/>
    </source>
</evidence>
<dbReference type="RefSeq" id="WP_236458598.1">
    <property type="nucleotide sequence ID" value="NZ_CBCSGE010000001.1"/>
</dbReference>
<gene>
    <name evidence="2" type="ORF">ACFFVF_19520</name>
</gene>
<comment type="caution">
    <text evidence="2">The sequence shown here is derived from an EMBL/GenBank/DDBJ whole genome shotgun (WGS) entry which is preliminary data.</text>
</comment>
<evidence type="ECO:0000259" key="1">
    <source>
        <dbReference type="Pfam" id="PF01841"/>
    </source>
</evidence>
<dbReference type="InterPro" id="IPR002931">
    <property type="entry name" value="Transglutaminase-like"/>
</dbReference>
<feature type="domain" description="Transglutaminase-like" evidence="1">
    <location>
        <begin position="280"/>
        <end position="354"/>
    </location>
</feature>
<keyword evidence="3" id="KW-1185">Reference proteome</keyword>
<sequence>MLKLIFPFLFISFLGLSQKKIDPTPEHINQAKELKAQFEKEDVVVLNGKELIEFKMDSKKEEITVLHTIEESLMNISSRADIQKYEMYDGQSSVLKFNLNYRDNKSVYLPVKDQAYKDQDLFHHDARVKFFNISFPVQGYIYNFESQKITNDIKYFTSIYFADEYQVLNKEIKIVVPNWLNLEFKEMNFEGYDISKEEIDNPKSEEKTIVYKIKNINARFKEQQSPGPSYLYPHLLILAKSYKVKNVSHALFNETKDLYKWYKSLVDQMKDEPTKLQSKVSELTKDVTSDEEKIKNIYYWVQDNIRYIAFEDGIAGFKPEESQKVFDNRYGDCKGMANLIKQMLKLAGYDARLTWIGTKRIAYNYSTPSLSVDNHMICTLIKDGKFIYLDGTEKYNPFGDYADRIQGKEVLIEDGDKFILNKVPVGSYSENKETYVFNAKIANNALVGEAKRGYVGESKVSFLNRYNNVKTDKKENVLNYFLNNEDKNVLVNEIKTSNIESREGELIIDYKLAQDNRVSSFNDEIYIDLDYDREFDYLDFKDRKTDFLFSCKKYLSTEIVLEIPTGYKVNNIPKDLHVETSNYKIDVSFSLKENKLHYKKSFIFQNAVIEAKDFEEWNTLLKDIRAVYDEQLILSKKTT</sequence>
<accession>A0ABV5GTJ1</accession>
<dbReference type="Gene3D" id="3.10.620.30">
    <property type="match status" value="1"/>
</dbReference>
<protein>
    <submittedName>
        <fullName evidence="2">Transglutaminase family protein</fullName>
    </submittedName>
</protein>
<dbReference type="Gene3D" id="2.60.120.1130">
    <property type="match status" value="1"/>
</dbReference>
<evidence type="ECO:0000313" key="2">
    <source>
        <dbReference type="EMBL" id="MFB9098702.1"/>
    </source>
</evidence>
<dbReference type="SUPFAM" id="SSF54001">
    <property type="entry name" value="Cysteine proteinases"/>
    <property type="match status" value="1"/>
</dbReference>
<dbReference type="EMBL" id="JBHMEY010000094">
    <property type="protein sequence ID" value="MFB9098702.1"/>
    <property type="molecule type" value="Genomic_DNA"/>
</dbReference>
<dbReference type="Gene3D" id="2.60.40.3140">
    <property type="match status" value="1"/>
</dbReference>
<name>A0ABV5GTJ1_9FLAO</name>